<protein>
    <recommendedName>
        <fullName evidence="4">Penicillin-binding protein activator</fullName>
    </recommendedName>
</protein>
<dbReference type="InterPro" id="IPR028082">
    <property type="entry name" value="Peripla_BP_I"/>
</dbReference>
<gene>
    <name evidence="2" type="ORF">AB835_01350</name>
</gene>
<dbReference type="Gene3D" id="3.40.50.2300">
    <property type="match status" value="2"/>
</dbReference>
<dbReference type="GO" id="GO:0030234">
    <property type="term" value="F:enzyme regulator activity"/>
    <property type="evidence" value="ECO:0007669"/>
    <property type="project" value="TreeGrafter"/>
</dbReference>
<dbReference type="Gene3D" id="1.25.40.650">
    <property type="match status" value="1"/>
</dbReference>
<comment type="caution">
    <text evidence="2">The sequence shown here is derived from an EMBL/GenBank/DDBJ whole genome shotgun (WGS) entry which is preliminary data.</text>
</comment>
<evidence type="ECO:0000313" key="2">
    <source>
        <dbReference type="EMBL" id="ODS24936.1"/>
    </source>
</evidence>
<dbReference type="Proteomes" id="UP000242502">
    <property type="component" value="Unassembled WGS sequence"/>
</dbReference>
<dbReference type="PANTHER" id="PTHR38038">
    <property type="entry name" value="PENICILLIN-BINDING PROTEIN ACTIVATOR LPOA"/>
    <property type="match status" value="1"/>
</dbReference>
<evidence type="ECO:0000313" key="3">
    <source>
        <dbReference type="Proteomes" id="UP000242502"/>
    </source>
</evidence>
<dbReference type="EMBL" id="MDLC01000003">
    <property type="protein sequence ID" value="ODS24936.1"/>
    <property type="molecule type" value="Genomic_DNA"/>
</dbReference>
<dbReference type="CDD" id="cd06339">
    <property type="entry name" value="PBP1_YraM_LppC_lipoprotein-like"/>
    <property type="match status" value="1"/>
</dbReference>
<dbReference type="STRING" id="62101.AB835_01350"/>
<sequence>MPLRPILHKITNQHWIALIILLLTVSGCTVLLQQTNSTPSTPQQDTVELLIQEAAQAQQLEPPEREQRLIDISERLLTISELAKAKKLISPISSHSLDDASYIRYIIIASRIHITDHSLFKAGELLNEPRLENLLDQLTIDQQKQLHQSKAELYNQTGNILDSLNERIILGTLLSETDATSNNNNAIWQQLSNFTYTELEELINKANNTVLKGWFELARTSKTYQGTLESQSAAIGAWIAANPNHPASQQLPSDLTLLQHLIQSRPNNIALFLPLEGKLAKAGKAIQDGFLAAYYRSHNEFQQPQIPVIKLYDTSSKDINTLYDEAVFNGAEIIIGPLEKTKVQKLQQRQDLPITTLALNYSETIHYDETRPFYQFGLSLEDETIQVADRAWLEGHRQALIISSDTKWGQRTARAFIQRWQKYEGTIVTHSHLDNTSSYSETIENILHIDQSKRRAFQLRKLFGRPFEFEARRRSDIDMIFLVVHSREGQQIKPTLNFYYAGNIPVYATSQIYSSTNTIDKNRDLNKIRLTTPPWTLNQSVDEKKLIEQYLKIKPGYERLYALGVDSFLLYPRLKQLYQMKEQQLYGATGKLSIAPNKHVLRKQLWAEIHKGELRPLRTLTLSNDNTL</sequence>
<proteinExistence type="predicted"/>
<dbReference type="SUPFAM" id="SSF53822">
    <property type="entry name" value="Periplasmic binding protein-like I"/>
    <property type="match status" value="1"/>
</dbReference>
<evidence type="ECO:0000256" key="1">
    <source>
        <dbReference type="ARBA" id="ARBA00023136"/>
    </source>
</evidence>
<keyword evidence="1" id="KW-0472">Membrane</keyword>
<name>A0A1D2QTN1_9GAMM</name>
<dbReference type="GO" id="GO:0031241">
    <property type="term" value="C:periplasmic side of cell outer membrane"/>
    <property type="evidence" value="ECO:0007669"/>
    <property type="project" value="TreeGrafter"/>
</dbReference>
<reference evidence="2 3" key="1">
    <citation type="journal article" date="2016" name="Appl. Environ. Microbiol.">
        <title>Lack of Overt Genome Reduction in the Bryostatin-Producing Bryozoan Symbiont "Candidatus Endobugula sertula".</title>
        <authorList>
            <person name="Miller I.J."/>
            <person name="Vanee N."/>
            <person name="Fong S.S."/>
            <person name="Lim-Fong G.E."/>
            <person name="Kwan J.C."/>
        </authorList>
    </citation>
    <scope>NUCLEOTIDE SEQUENCE [LARGE SCALE GENOMIC DNA]</scope>
    <source>
        <strain evidence="2">AB1-4</strain>
    </source>
</reference>
<dbReference type="PROSITE" id="PS51257">
    <property type="entry name" value="PROKAR_LIPOPROTEIN"/>
    <property type="match status" value="1"/>
</dbReference>
<dbReference type="Pfam" id="PF04348">
    <property type="entry name" value="LppC"/>
    <property type="match status" value="1"/>
</dbReference>
<dbReference type="PANTHER" id="PTHR38038:SF1">
    <property type="entry name" value="PENICILLIN-BINDING PROTEIN ACTIVATOR LPOA"/>
    <property type="match status" value="1"/>
</dbReference>
<organism evidence="2 3">
    <name type="scientific">Candidatus Endobugula sertula</name>
    <name type="common">Bugula neritina bacterial symbiont</name>
    <dbReference type="NCBI Taxonomy" id="62101"/>
    <lineage>
        <taxon>Bacteria</taxon>
        <taxon>Pseudomonadati</taxon>
        <taxon>Pseudomonadota</taxon>
        <taxon>Gammaproteobacteria</taxon>
        <taxon>Cellvibrionales</taxon>
        <taxon>Cellvibrionaceae</taxon>
        <taxon>Candidatus Endobugula</taxon>
    </lineage>
</organism>
<accession>A0A1D2QTN1</accession>
<dbReference type="GO" id="GO:0009252">
    <property type="term" value="P:peptidoglycan biosynthetic process"/>
    <property type="evidence" value="ECO:0007669"/>
    <property type="project" value="TreeGrafter"/>
</dbReference>
<evidence type="ECO:0008006" key="4">
    <source>
        <dbReference type="Google" id="ProtNLM"/>
    </source>
</evidence>
<dbReference type="InterPro" id="IPR007443">
    <property type="entry name" value="LpoA"/>
</dbReference>
<dbReference type="AlphaFoldDB" id="A0A1D2QTN1"/>